<evidence type="ECO:0000256" key="3">
    <source>
        <dbReference type="ARBA" id="ARBA00022525"/>
    </source>
</evidence>
<sequence>MVEVTLSCALVREGLVFPVDIDIDDKKTVGHLKKTIAAELSERLKRNVIDVQLFLAKTAKKGDTKEGEAMGEDVEKSSDWLPSDDTLDAVLQSRDVSPYMEMRSSWKLTKQSLFGPSLSLGEDVIHVLVVVPEPETLIVEQPITAHQNLERDAKRQKVEEAPDIWMTALQEERVGTLPLDREGLQAHLERELCVKIPITPNFLSRVKHFQSKLVRMWGAVVKPMTSSSVVVTCVWTPEAATHGAASTV</sequence>
<dbReference type="Pfam" id="PF20147">
    <property type="entry name" value="Crinkler"/>
    <property type="match status" value="1"/>
</dbReference>
<proteinExistence type="predicted"/>
<dbReference type="GO" id="GO:0005576">
    <property type="term" value="C:extracellular region"/>
    <property type="evidence" value="ECO:0007669"/>
    <property type="project" value="UniProtKB-SubCell"/>
</dbReference>
<name>A0A8T1C7S4_9STRA</name>
<dbReference type="InterPro" id="IPR045379">
    <property type="entry name" value="Crinkler_N"/>
</dbReference>
<evidence type="ECO:0000313" key="5">
    <source>
        <dbReference type="EMBL" id="KAG2916129.1"/>
    </source>
</evidence>
<dbReference type="AlphaFoldDB" id="A0A8T1C7S4"/>
<evidence type="ECO:0000313" key="6">
    <source>
        <dbReference type="Proteomes" id="UP000736787"/>
    </source>
</evidence>
<dbReference type="Proteomes" id="UP000736787">
    <property type="component" value="Unassembled WGS sequence"/>
</dbReference>
<evidence type="ECO:0000259" key="4">
    <source>
        <dbReference type="Pfam" id="PF20147"/>
    </source>
</evidence>
<feature type="domain" description="Crinkler effector protein N-terminal" evidence="4">
    <location>
        <begin position="4"/>
        <end position="130"/>
    </location>
</feature>
<dbReference type="VEuPathDB" id="FungiDB:PC110_g14503"/>
<comment type="subcellular location">
    <subcellularLocation>
        <location evidence="1">Host cell</location>
    </subcellularLocation>
    <subcellularLocation>
        <location evidence="2">Secreted</location>
    </subcellularLocation>
</comment>
<dbReference type="GO" id="GO:0043657">
    <property type="term" value="C:host cell"/>
    <property type="evidence" value="ECO:0007669"/>
    <property type="project" value="UniProtKB-SubCell"/>
</dbReference>
<gene>
    <name evidence="5" type="ORF">PC117_g17827</name>
</gene>
<dbReference type="EMBL" id="RCMK01000689">
    <property type="protein sequence ID" value="KAG2916129.1"/>
    <property type="molecule type" value="Genomic_DNA"/>
</dbReference>
<comment type="caution">
    <text evidence="5">The sequence shown here is derived from an EMBL/GenBank/DDBJ whole genome shotgun (WGS) entry which is preliminary data.</text>
</comment>
<organism evidence="5 6">
    <name type="scientific">Phytophthora cactorum</name>
    <dbReference type="NCBI Taxonomy" id="29920"/>
    <lineage>
        <taxon>Eukaryota</taxon>
        <taxon>Sar</taxon>
        <taxon>Stramenopiles</taxon>
        <taxon>Oomycota</taxon>
        <taxon>Peronosporomycetes</taxon>
        <taxon>Peronosporales</taxon>
        <taxon>Peronosporaceae</taxon>
        <taxon>Phytophthora</taxon>
    </lineage>
</organism>
<evidence type="ECO:0000256" key="1">
    <source>
        <dbReference type="ARBA" id="ARBA00004340"/>
    </source>
</evidence>
<evidence type="ECO:0000256" key="2">
    <source>
        <dbReference type="ARBA" id="ARBA00004613"/>
    </source>
</evidence>
<reference evidence="5" key="1">
    <citation type="submission" date="2018-10" db="EMBL/GenBank/DDBJ databases">
        <title>Effector identification in a new, highly contiguous assembly of the strawberry crown rot pathogen Phytophthora cactorum.</title>
        <authorList>
            <person name="Armitage A.D."/>
            <person name="Nellist C.F."/>
            <person name="Bates H."/>
            <person name="Vickerstaff R.J."/>
            <person name="Harrison R.J."/>
        </authorList>
    </citation>
    <scope>NUCLEOTIDE SEQUENCE</scope>
    <source>
        <strain evidence="5">4040</strain>
    </source>
</reference>
<keyword evidence="3" id="KW-0964">Secreted</keyword>
<accession>A0A8T1C7S4</accession>
<protein>
    <recommendedName>
        <fullName evidence="4">Crinkler effector protein N-terminal domain-containing protein</fullName>
    </recommendedName>
</protein>